<sequence length="599" mass="69478">MNEFQRSLAMMESFFRIHFSKNEEILEDLLPVLKKIDPNSSIPNSVKRVLEESGPCICLLNRLIFENRNHYKPADPKIKSRAQELEELYDILVEARKSLQTELEFQSLVAAIISFHKRETSYPQLFSFFLKLTNNQNLLKNLLKYLDDKAIHSLLPYIPNEDSDSDFSFDEMSDIDPDLQPRMRVNESVSEILSKCDEKSDIALNLFLNGIIDREDLLLVSPIFEHSKIFPDPVAIDSHNFVTESLKNGEKRANNETFPHVQHSYRNSHHFAPVLPFSGASSSEEFALNRRYISTFVPLKENEKFKAAINVDAEFSSYSIFQGCQILHDQEIESDVLYNATTDIIMKHIHPGLSLSLTNIYGYQSDNVIDFLKSAYDQAKPVVISRMLDSLVKLARNYYKSYSDCYTRLSKEAFRSFPHPEHISECMNFFREKIGPEKSNIADYITSLFNNIDSNETFDMSFWQTNIVTKFCVLYKFFLRKYKNYDYFKPVLPLVDASSPWYLVYEDLIEDGIRSLQLSEFDNEEFKYQTEFITKGIDGIIESISKDFNENNFSNGNVNPDLLNVNIKKVRFEHCIHFTVPILKLNILPGERVDIGITD</sequence>
<dbReference type="Proteomes" id="UP001470230">
    <property type="component" value="Unassembled WGS sequence"/>
</dbReference>
<protein>
    <submittedName>
        <fullName evidence="1">Uncharacterized protein</fullName>
    </submittedName>
</protein>
<gene>
    <name evidence="1" type="ORF">M9Y10_009740</name>
</gene>
<comment type="caution">
    <text evidence="1">The sequence shown here is derived from an EMBL/GenBank/DDBJ whole genome shotgun (WGS) entry which is preliminary data.</text>
</comment>
<accession>A0ABR2IQD7</accession>
<keyword evidence="2" id="KW-1185">Reference proteome</keyword>
<proteinExistence type="predicted"/>
<evidence type="ECO:0000313" key="2">
    <source>
        <dbReference type="Proteomes" id="UP001470230"/>
    </source>
</evidence>
<name>A0ABR2IQD7_9EUKA</name>
<dbReference type="EMBL" id="JAPFFF010000015">
    <property type="protein sequence ID" value="KAK8866772.1"/>
    <property type="molecule type" value="Genomic_DNA"/>
</dbReference>
<reference evidence="1 2" key="1">
    <citation type="submission" date="2024-04" db="EMBL/GenBank/DDBJ databases">
        <title>Tritrichomonas musculus Genome.</title>
        <authorList>
            <person name="Alves-Ferreira E."/>
            <person name="Grigg M."/>
            <person name="Lorenzi H."/>
            <person name="Galac M."/>
        </authorList>
    </citation>
    <scope>NUCLEOTIDE SEQUENCE [LARGE SCALE GENOMIC DNA]</scope>
    <source>
        <strain evidence="1 2">EAF2021</strain>
    </source>
</reference>
<organism evidence="1 2">
    <name type="scientific">Tritrichomonas musculus</name>
    <dbReference type="NCBI Taxonomy" id="1915356"/>
    <lineage>
        <taxon>Eukaryota</taxon>
        <taxon>Metamonada</taxon>
        <taxon>Parabasalia</taxon>
        <taxon>Tritrichomonadida</taxon>
        <taxon>Tritrichomonadidae</taxon>
        <taxon>Tritrichomonas</taxon>
    </lineage>
</organism>
<evidence type="ECO:0000313" key="1">
    <source>
        <dbReference type="EMBL" id="KAK8866772.1"/>
    </source>
</evidence>